<dbReference type="GO" id="GO:0030246">
    <property type="term" value="F:carbohydrate binding"/>
    <property type="evidence" value="ECO:0007669"/>
    <property type="project" value="UniProtKB-KW"/>
</dbReference>
<evidence type="ECO:0000256" key="15">
    <source>
        <dbReference type="ARBA" id="ARBA00023211"/>
    </source>
</evidence>
<dbReference type="InterPro" id="IPR029044">
    <property type="entry name" value="Nucleotide-diphossugar_trans"/>
</dbReference>
<keyword evidence="7 16" id="KW-0812">Transmembrane</keyword>
<evidence type="ECO:0000256" key="12">
    <source>
        <dbReference type="ARBA" id="ARBA00023034"/>
    </source>
</evidence>
<evidence type="ECO:0000256" key="3">
    <source>
        <dbReference type="ARBA" id="ARBA00004922"/>
    </source>
</evidence>
<keyword evidence="14" id="KW-1015">Disulfide bond</keyword>
<evidence type="ECO:0000256" key="10">
    <source>
        <dbReference type="ARBA" id="ARBA00022968"/>
    </source>
</evidence>
<dbReference type="InterPro" id="IPR001173">
    <property type="entry name" value="Glyco_trans_2-like"/>
</dbReference>
<keyword evidence="13 16" id="KW-0472">Membrane</keyword>
<evidence type="ECO:0000259" key="17">
    <source>
        <dbReference type="Pfam" id="PF00535"/>
    </source>
</evidence>
<keyword evidence="9" id="KW-0430">Lectin</keyword>
<dbReference type="PaxDb" id="67767-A0A0J7KPI0"/>
<dbReference type="PANTHER" id="PTHR11675">
    <property type="entry name" value="N-ACETYLGALACTOSAMINYLTRANSFERASE"/>
    <property type="match status" value="1"/>
</dbReference>
<evidence type="ECO:0000313" key="19">
    <source>
        <dbReference type="Proteomes" id="UP000036403"/>
    </source>
</evidence>
<feature type="non-terminal residue" evidence="18">
    <location>
        <position position="473"/>
    </location>
</feature>
<evidence type="ECO:0000256" key="14">
    <source>
        <dbReference type="ARBA" id="ARBA00023157"/>
    </source>
</evidence>
<dbReference type="OrthoDB" id="330637at2759"/>
<proteinExistence type="inferred from homology"/>
<dbReference type="GO" id="GO:0004653">
    <property type="term" value="F:polypeptide N-acetylgalactosaminyltransferase activity"/>
    <property type="evidence" value="ECO:0007669"/>
    <property type="project" value="UniProtKB-ARBA"/>
</dbReference>
<comment type="cofactor">
    <cofactor evidence="1">
        <name>Mn(2+)</name>
        <dbReference type="ChEBI" id="CHEBI:29035"/>
    </cofactor>
</comment>
<dbReference type="Pfam" id="PF00535">
    <property type="entry name" value="Glycos_transf_2"/>
    <property type="match status" value="1"/>
</dbReference>
<evidence type="ECO:0000256" key="6">
    <source>
        <dbReference type="ARBA" id="ARBA00022679"/>
    </source>
</evidence>
<reference evidence="18 19" key="1">
    <citation type="submission" date="2015-04" db="EMBL/GenBank/DDBJ databases">
        <title>Lasius niger genome sequencing.</title>
        <authorList>
            <person name="Konorov E.A."/>
            <person name="Nikitin M.A."/>
            <person name="Kirill M.V."/>
            <person name="Chang P."/>
        </authorList>
    </citation>
    <scope>NUCLEOTIDE SEQUENCE [LARGE SCALE GENOMIC DNA]</scope>
    <source>
        <tissue evidence="18">Whole</tissue>
    </source>
</reference>
<evidence type="ECO:0000256" key="7">
    <source>
        <dbReference type="ARBA" id="ARBA00022692"/>
    </source>
</evidence>
<evidence type="ECO:0000256" key="1">
    <source>
        <dbReference type="ARBA" id="ARBA00001936"/>
    </source>
</evidence>
<dbReference type="GO" id="GO:0006493">
    <property type="term" value="P:protein O-linked glycosylation"/>
    <property type="evidence" value="ECO:0007669"/>
    <property type="project" value="TreeGrafter"/>
</dbReference>
<keyword evidence="15" id="KW-0464">Manganese</keyword>
<keyword evidence="19" id="KW-1185">Reference proteome</keyword>
<dbReference type="CDD" id="cd02510">
    <property type="entry name" value="pp-GalNAc-T"/>
    <property type="match status" value="1"/>
</dbReference>
<dbReference type="Gene3D" id="3.90.550.10">
    <property type="entry name" value="Spore Coat Polysaccharide Biosynthesis Protein SpsA, Chain A"/>
    <property type="match status" value="1"/>
</dbReference>
<keyword evidence="6 18" id="KW-0808">Transferase</keyword>
<keyword evidence="5" id="KW-0328">Glycosyltransferase</keyword>
<dbReference type="FunFam" id="3.90.550.10:FF:000021">
    <property type="entry name" value="Polypeptide N-acetylgalactosaminyltransferase"/>
    <property type="match status" value="1"/>
</dbReference>
<comment type="similarity">
    <text evidence="4">Belongs to the glycosyltransferase 2 family. GalNAc-T subfamily.</text>
</comment>
<dbReference type="PANTHER" id="PTHR11675:SF118">
    <property type="entry name" value="POLYPEPTIDE N-ACETYLGALACTOSAMINYLTRANSFERASE 3"/>
    <property type="match status" value="1"/>
</dbReference>
<feature type="transmembrane region" description="Helical" evidence="16">
    <location>
        <begin position="12"/>
        <end position="29"/>
    </location>
</feature>
<protein>
    <submittedName>
        <fullName evidence="18">Polypeptide n-acetylgalactosaminyltransferase 3-like protein</fullName>
    </submittedName>
</protein>
<evidence type="ECO:0000256" key="2">
    <source>
        <dbReference type="ARBA" id="ARBA00004323"/>
    </source>
</evidence>
<evidence type="ECO:0000256" key="11">
    <source>
        <dbReference type="ARBA" id="ARBA00022989"/>
    </source>
</evidence>
<dbReference type="SUPFAM" id="SSF53448">
    <property type="entry name" value="Nucleotide-diphospho-sugar transferases"/>
    <property type="match status" value="1"/>
</dbReference>
<dbReference type="STRING" id="67767.A0A0J7KPI0"/>
<keyword evidence="11 16" id="KW-1133">Transmembrane helix</keyword>
<comment type="subcellular location">
    <subcellularLocation>
        <location evidence="2">Golgi apparatus membrane</location>
        <topology evidence="2">Single-pass type II membrane protein</topology>
    </subcellularLocation>
</comment>
<dbReference type="GO" id="GO:0046872">
    <property type="term" value="F:metal ion binding"/>
    <property type="evidence" value="ECO:0007669"/>
    <property type="project" value="UniProtKB-KW"/>
</dbReference>
<dbReference type="EMBL" id="LBMM01004596">
    <property type="protein sequence ID" value="KMQ92257.1"/>
    <property type="molecule type" value="Genomic_DNA"/>
</dbReference>
<dbReference type="GO" id="GO:0000139">
    <property type="term" value="C:Golgi membrane"/>
    <property type="evidence" value="ECO:0007669"/>
    <property type="project" value="UniProtKB-SubCell"/>
</dbReference>
<feature type="domain" description="Glycosyltransferase 2-like" evidence="17">
    <location>
        <begin position="158"/>
        <end position="342"/>
    </location>
</feature>
<comment type="caution">
    <text evidence="18">The sequence shown here is derived from an EMBL/GenBank/DDBJ whole genome shotgun (WGS) entry which is preliminary data.</text>
</comment>
<name>A0A0J7KPI0_LASNI</name>
<evidence type="ECO:0000313" key="18">
    <source>
        <dbReference type="EMBL" id="KMQ92257.1"/>
    </source>
</evidence>
<keyword evidence="10" id="KW-0735">Signal-anchor</keyword>
<evidence type="ECO:0000256" key="4">
    <source>
        <dbReference type="ARBA" id="ARBA00005680"/>
    </source>
</evidence>
<evidence type="ECO:0000256" key="13">
    <source>
        <dbReference type="ARBA" id="ARBA00023136"/>
    </source>
</evidence>
<evidence type="ECO:0000256" key="8">
    <source>
        <dbReference type="ARBA" id="ARBA00022723"/>
    </source>
</evidence>
<gene>
    <name evidence="18" type="ORF">RF55_7785</name>
</gene>
<comment type="pathway">
    <text evidence="3">Protein modification; protein glycosylation.</text>
</comment>
<keyword evidence="8" id="KW-0479">Metal-binding</keyword>
<evidence type="ECO:0000256" key="5">
    <source>
        <dbReference type="ARBA" id="ARBA00022676"/>
    </source>
</evidence>
<dbReference type="InterPro" id="IPR045885">
    <property type="entry name" value="GalNAc-T"/>
</dbReference>
<organism evidence="18 19">
    <name type="scientific">Lasius niger</name>
    <name type="common">Black garden ant</name>
    <dbReference type="NCBI Taxonomy" id="67767"/>
    <lineage>
        <taxon>Eukaryota</taxon>
        <taxon>Metazoa</taxon>
        <taxon>Ecdysozoa</taxon>
        <taxon>Arthropoda</taxon>
        <taxon>Hexapoda</taxon>
        <taxon>Insecta</taxon>
        <taxon>Pterygota</taxon>
        <taxon>Neoptera</taxon>
        <taxon>Endopterygota</taxon>
        <taxon>Hymenoptera</taxon>
        <taxon>Apocrita</taxon>
        <taxon>Aculeata</taxon>
        <taxon>Formicoidea</taxon>
        <taxon>Formicidae</taxon>
        <taxon>Formicinae</taxon>
        <taxon>Lasius</taxon>
        <taxon>Lasius</taxon>
    </lineage>
</organism>
<keyword evidence="12" id="KW-0333">Golgi apparatus</keyword>
<dbReference type="Proteomes" id="UP000036403">
    <property type="component" value="Unassembled WGS sequence"/>
</dbReference>
<dbReference type="AlphaFoldDB" id="A0A0J7KPI0"/>
<sequence length="473" mass="55196">MMWLRLRPRRLSTIVFSIVIFVGVFLIWSRSQGKSIDRQDDFISLRSHGNQKDYIDRRGIHVVVGHYIGDSIDSLKTPNITKDVINKNFFDPRPFEGKNGEPVIIHPKDFYKMQQLYQINRFNLMASDRIPLNRSLPDVRKKKCILRYANLGNLPKTSIVIVFHNEAWSTLLRTVHSVIDRSPRELLEEIILVDDNSEREFLKSPLDDYIKTLSVPTRVLRSNERVGLIKARLLGANNATGEVLTFLDAHCECTVGWLEPLLEAVGKNATRVVSPVIDIINDDTFSYTRSFELHWGAFNWDLHFRWLTLNGRLLKERRDNIVEPFRTPAMAGGLFSMNKDYFFKLGSYDDEMRIWGGENLELSFRTWQCGGSIEIAPCSHVGHLFRKSSPYTFPGGVGDILYGNLARVALVWMDQWAEFYFKFNPEAARLRYKQQIRSRLALREKLQCKSFEWYLENVWPEHFFPMDDRFFGR</sequence>
<evidence type="ECO:0000256" key="16">
    <source>
        <dbReference type="SAM" id="Phobius"/>
    </source>
</evidence>
<accession>A0A0J7KPI0</accession>
<evidence type="ECO:0000256" key="9">
    <source>
        <dbReference type="ARBA" id="ARBA00022734"/>
    </source>
</evidence>